<dbReference type="EMBL" id="AFRZ01000001">
    <property type="protein sequence ID" value="EHP29786.1"/>
    <property type="molecule type" value="Genomic_DNA"/>
</dbReference>
<dbReference type="Proteomes" id="UP000006431">
    <property type="component" value="Unassembled WGS sequence"/>
</dbReference>
<gene>
    <name evidence="1" type="ORF">SMGD1_1262</name>
</gene>
<dbReference type="eggNOG" id="COG0247">
    <property type="taxonomic scope" value="Bacteria"/>
</dbReference>
<dbReference type="InterPro" id="IPR027396">
    <property type="entry name" value="DsrEFH-like"/>
</dbReference>
<accession>B6BH02</accession>
<dbReference type="OrthoDB" id="9799127at2"/>
<dbReference type="STRING" id="929558.SMGD1_1262"/>
<dbReference type="HOGENOM" id="CLU_130451_0_0_7"/>
<reference evidence="1 2" key="1">
    <citation type="journal article" date="2012" name="Proc. Natl. Acad. Sci. U.S.A.">
        <title>Genome and physiology of a model Epsilonproteobacterium responsible for sulfide detoxification in marine oxygen depletion zones.</title>
        <authorList>
            <person name="Grote J."/>
            <person name="Schott T."/>
            <person name="Bruckner C.G."/>
            <person name="Glockner F.O."/>
            <person name="Jost G."/>
            <person name="Teeling H."/>
            <person name="Labrenz M."/>
            <person name="Jurgens K."/>
        </authorList>
    </citation>
    <scope>NUCLEOTIDE SEQUENCE [LARGE SCALE GENOMIC DNA]</scope>
    <source>
        <strain evidence="1 2">GD1</strain>
    </source>
</reference>
<dbReference type="InterPro" id="IPR003787">
    <property type="entry name" value="Sulphur_relay_DsrE/F-like"/>
</dbReference>
<dbReference type="PATRIC" id="fig|929558.5.peg.1254"/>
<dbReference type="AlphaFoldDB" id="B6BH02"/>
<protein>
    <submittedName>
        <fullName evidence="1">Uncharacterized protein</fullName>
    </submittedName>
</protein>
<evidence type="ECO:0000313" key="2">
    <source>
        <dbReference type="Proteomes" id="UP000006431"/>
    </source>
</evidence>
<dbReference type="Pfam" id="PF02635">
    <property type="entry name" value="DsrE"/>
    <property type="match status" value="1"/>
</dbReference>
<dbReference type="SUPFAM" id="SSF75169">
    <property type="entry name" value="DsrEFH-like"/>
    <property type="match status" value="1"/>
</dbReference>
<dbReference type="RefSeq" id="WP_008335243.1">
    <property type="nucleotide sequence ID" value="NZ_AFRZ01000001.1"/>
</dbReference>
<sequence>MKNIFILFFVLFSSLQAKEYKAVFDCSSGNAHYIKTRMWLIDKTMSMIEERGDKVNFAITLHGSCVPMISKEFDFIVPDKDLEDTQKAHDYLKDLATKRGVKVIVCAMSLASNAIARKDVVDFVDISPNSFIDTIGLQNDGYALMTFK</sequence>
<keyword evidence="2" id="KW-1185">Reference proteome</keyword>
<name>B6BH02_SULGG</name>
<comment type="caution">
    <text evidence="1">The sequence shown here is derived from an EMBL/GenBank/DDBJ whole genome shotgun (WGS) entry which is preliminary data.</text>
</comment>
<proteinExistence type="predicted"/>
<accession>H1FRQ0</accession>
<dbReference type="Gene3D" id="3.40.1260.10">
    <property type="entry name" value="DsrEFH-like"/>
    <property type="match status" value="1"/>
</dbReference>
<organism evidence="1 2">
    <name type="scientific">Sulfurimonas gotlandica (strain DSM 19862 / JCM 16533 / GD1)</name>
    <dbReference type="NCBI Taxonomy" id="929558"/>
    <lineage>
        <taxon>Bacteria</taxon>
        <taxon>Pseudomonadati</taxon>
        <taxon>Campylobacterota</taxon>
        <taxon>Epsilonproteobacteria</taxon>
        <taxon>Campylobacterales</taxon>
        <taxon>Sulfurimonadaceae</taxon>
        <taxon>Sulfurimonas</taxon>
    </lineage>
</organism>
<evidence type="ECO:0000313" key="1">
    <source>
        <dbReference type="EMBL" id="EHP29786.1"/>
    </source>
</evidence>